<feature type="signal peptide" evidence="2">
    <location>
        <begin position="1"/>
        <end position="33"/>
    </location>
</feature>
<feature type="domain" description="DUF11" evidence="3">
    <location>
        <begin position="3123"/>
        <end position="3232"/>
    </location>
</feature>
<feature type="domain" description="DUF11" evidence="3">
    <location>
        <begin position="3385"/>
        <end position="3498"/>
    </location>
</feature>
<feature type="compositionally biased region" description="Polar residues" evidence="1">
    <location>
        <begin position="2048"/>
        <end position="2064"/>
    </location>
</feature>
<feature type="domain" description="DUF11" evidence="3">
    <location>
        <begin position="2863"/>
        <end position="2972"/>
    </location>
</feature>
<dbReference type="Pfam" id="PF22352">
    <property type="entry name" value="K319L-like_PKD"/>
    <property type="match status" value="1"/>
</dbReference>
<feature type="compositionally biased region" description="Polar residues" evidence="1">
    <location>
        <begin position="2569"/>
        <end position="2583"/>
    </location>
</feature>
<reference evidence="4 5" key="1">
    <citation type="submission" date="2017-05" db="EMBL/GenBank/DDBJ databases">
        <authorList>
            <person name="Varghese N."/>
            <person name="Submissions S."/>
        </authorList>
    </citation>
    <scope>NUCLEOTIDE SEQUENCE [LARGE SCALE GENOMIC DNA]</scope>
    <source>
        <strain evidence="4 5">DSM 29982</strain>
    </source>
</reference>
<feature type="domain" description="DUF11" evidence="3">
    <location>
        <begin position="1953"/>
        <end position="2062"/>
    </location>
</feature>
<feature type="domain" description="DUF11" evidence="3">
    <location>
        <begin position="2343"/>
        <end position="2453"/>
    </location>
</feature>
<feature type="domain" description="DUF11" evidence="3">
    <location>
        <begin position="3517"/>
        <end position="3629"/>
    </location>
</feature>
<feature type="region of interest" description="Disordered" evidence="1">
    <location>
        <begin position="2306"/>
        <end position="2327"/>
    </location>
</feature>
<dbReference type="Gene3D" id="2.60.40.3080">
    <property type="match status" value="7"/>
</dbReference>
<dbReference type="Pfam" id="PF13585">
    <property type="entry name" value="CHU_C"/>
    <property type="match status" value="1"/>
</dbReference>
<feature type="compositionally biased region" description="Polar residues" evidence="1">
    <location>
        <begin position="2696"/>
        <end position="2715"/>
    </location>
</feature>
<dbReference type="PANTHER" id="PTHR34819:SF3">
    <property type="entry name" value="CELL SURFACE PROTEIN"/>
    <property type="match status" value="1"/>
</dbReference>
<feature type="domain" description="DUF11" evidence="3">
    <location>
        <begin position="2213"/>
        <end position="2323"/>
    </location>
</feature>
<dbReference type="RefSeq" id="WP_142479061.1">
    <property type="nucleotide sequence ID" value="NZ_CP043612.1"/>
</dbReference>
<dbReference type="NCBIfam" id="TIGR01451">
    <property type="entry name" value="B_ant_repeat"/>
    <property type="match status" value="20"/>
</dbReference>
<feature type="domain" description="DUF11" evidence="3">
    <location>
        <begin position="2083"/>
        <end position="2192"/>
    </location>
</feature>
<feature type="region of interest" description="Disordered" evidence="1">
    <location>
        <begin position="2696"/>
        <end position="2716"/>
    </location>
</feature>
<feature type="domain" description="DUF11" evidence="3">
    <location>
        <begin position="1557"/>
        <end position="1665"/>
    </location>
</feature>
<feature type="compositionally biased region" description="Acidic residues" evidence="1">
    <location>
        <begin position="3904"/>
        <end position="3913"/>
    </location>
</feature>
<dbReference type="Pfam" id="PF01345">
    <property type="entry name" value="DUF11"/>
    <property type="match status" value="20"/>
</dbReference>
<feature type="domain" description="DUF11" evidence="3">
    <location>
        <begin position="1421"/>
        <end position="1539"/>
    </location>
</feature>
<feature type="domain" description="DUF11" evidence="3">
    <location>
        <begin position="3921"/>
        <end position="4035"/>
    </location>
</feature>
<dbReference type="Gene3D" id="2.60.40.10">
    <property type="entry name" value="Immunoglobulins"/>
    <property type="match status" value="14"/>
</dbReference>
<evidence type="ECO:0000313" key="4">
    <source>
        <dbReference type="EMBL" id="SMO44770.1"/>
    </source>
</evidence>
<dbReference type="InterPro" id="IPR001434">
    <property type="entry name" value="OmcB-like_DUF11"/>
</dbReference>
<feature type="domain" description="DUF11" evidence="3">
    <location>
        <begin position="2733"/>
        <end position="2843"/>
    </location>
</feature>
<feature type="compositionally biased region" description="Polar residues" evidence="1">
    <location>
        <begin position="3889"/>
        <end position="3903"/>
    </location>
</feature>
<feature type="domain" description="DUF11" evidence="3">
    <location>
        <begin position="1819"/>
        <end position="1931"/>
    </location>
</feature>
<feature type="region of interest" description="Disordered" evidence="1">
    <location>
        <begin position="2567"/>
        <end position="2586"/>
    </location>
</feature>
<feature type="compositionally biased region" description="Polar residues" evidence="1">
    <location>
        <begin position="1532"/>
        <end position="1541"/>
    </location>
</feature>
<feature type="domain" description="DUF11" evidence="3">
    <location>
        <begin position="2603"/>
        <end position="2713"/>
    </location>
</feature>
<dbReference type="InterPro" id="IPR047589">
    <property type="entry name" value="DUF11_rpt"/>
</dbReference>
<name>A0A521BDF4_9FLAO</name>
<keyword evidence="5" id="KW-1185">Reference proteome</keyword>
<feature type="domain" description="DUF11" evidence="3">
    <location>
        <begin position="3255"/>
        <end position="3364"/>
    </location>
</feature>
<dbReference type="Proteomes" id="UP000319267">
    <property type="component" value="Unassembled WGS sequence"/>
</dbReference>
<evidence type="ECO:0000259" key="3">
    <source>
        <dbReference type="Pfam" id="PF01345"/>
    </source>
</evidence>
<dbReference type="PANTHER" id="PTHR34819">
    <property type="entry name" value="LARGE CYSTEINE-RICH PERIPLASMIC PROTEIN OMCB"/>
    <property type="match status" value="1"/>
</dbReference>
<dbReference type="OrthoDB" id="9805017at2"/>
<keyword evidence="2" id="KW-0732">Signal</keyword>
<dbReference type="EMBL" id="FXTQ01000001">
    <property type="protein sequence ID" value="SMO44770.1"/>
    <property type="molecule type" value="Genomic_DNA"/>
</dbReference>
<feature type="region of interest" description="Disordered" evidence="1">
    <location>
        <begin position="3889"/>
        <end position="3914"/>
    </location>
</feature>
<feature type="region of interest" description="Disordered" evidence="1">
    <location>
        <begin position="1528"/>
        <end position="1548"/>
    </location>
</feature>
<accession>A0A521BDF4</accession>
<feature type="compositionally biased region" description="Acidic residues" evidence="1">
    <location>
        <begin position="1931"/>
        <end position="1942"/>
    </location>
</feature>
<evidence type="ECO:0000256" key="1">
    <source>
        <dbReference type="SAM" id="MobiDB-lite"/>
    </source>
</evidence>
<sequence length="4126" mass="429777">MAQFYFSWRICTLSKKLAFVALLIFLSIFQTNAQNCSVNAGVLNVTICETDALVLTGNNPSPITGTVKWTQISGPAVTINSPTSTSTTVSGYTGGNTYIFRYSATCSDGIVSYQDKVVNVKPITMANAGANITSCPNNNGTLAIIANTPQNTGETGYWEIVGANNAGVVINFPNLATSTISLPATSCGVTTLQWVIEGPEYAPGQRCRTTSQITVTNYGGVKPVSAGPDQTLSNCYTTTQATNLNATYGGCGLNGQNGQWTFVSGPNTPVISNPNANNTGVSNLVEGTYTFRWTVSGACASGNDTVVITVPPATQDVTQLPGGDENIFFCDNTINQVTLIAQTPLYAGETVAWSQVSGDSGAVIVSPTNPTTLVTNIFQGGDPYRFRYTLTNNNTGCIFTKDYIVQYNGPTRTILANNGNDIVGSCNATVFTIPLTVTGTGSNQYRIVSGPPLSPLAPFPTALTDVGNSLTLTLTAPGEYTVEFVRKQTGALTVECDYGFDTLGILVSGDPTPSNAGTDVSLPCGDTTTVLSGVTTDDGLHFWSQLSGPNTATIADNFAVDTSVSNLISGTYVFQYITKGGGATCGFSVATVTVYVSDSTINNVDAGTDQVVCASSQVPLQAVPPANGEMGTWSQVSGPDTITFSDVNNPNAIASGFATANASYELQWTVSYSHPGPSCGAAVSDTVTISTNNNQAPTTSDAGPNACYTSGTTTFNLSGNSPAFGEYGIWSVQPSAGVVFNDVEDPNTMVTVPGNGTYVFTWSISSRLRACIPSQSSVSVTVAETPPVASAGPDQEICGNTITMAATQSGGSIGTWSRISGVGNYTISDIHDPNAVFTFSYSGYYIFRWTVDAGICGQAFDDINLTIGLPPHQANAGPDQNICNNSTVTMAGSSYDSFFELGQWSVLTGSPNQPTIVDPSNPNTAINGLIAGTYTFRWTITAKSIFLCQGTFDDVVVVVDPAANAGIDQTHCDVTSVQLVANENSTGIWSLTSTTGNPNDVIITQSPSNSYIANATVVPGNDYVFTFTTNSTTFPNGGTCTGTSDSVNVTIFNGASIDPDAGPDQTLCISDVGGVATMSGNTPPPDVTSFEWRFVYQPAGSVAVIDTPSAPLTTVSNLTIPGLYILEWVFKSNDCRSLSDIVRIEMNAPPSSANAGPDDNVACQTTYKTAAVPPTVGIGTWTFSSQPPGGNAVIDNPNSPVTTLSNINVLGTYVLTWTVSNGPFTNPSLCQPTSDDVSITFNDVPPSIANAGPDQELCDVNTATMNAAPVTSGVGEWTMVSGPNTAGIGSPNSENSLMLGLVPGTYEFKWTVTTAASTSCISEDTVLVTIYDQPSTANAGPDQIRPQFSAINMNAVVPTIGTGSWIQTAGPSTIGFTDPTSPTTAVTGTIPGIYTLQWNVTNGNCAVSSDSMNLTIRAVADLELTKTVTPTTGSAGDVVTFNINVFNNNALGGSSTATNVAIRDFIPLGFALVAGSVTSAGVYNVGDNTITWSGITIPSGSILNLSFKATILPTGGSYVNTAEVIASDQFDPDSTPNNQNPAEDDQDSATVVLDVADLSLRKTVSPNTVSINDNVIFTISVTNSGPNNASGITVSDKLPPGYTYVSDNGAGKYNSLTGIWDVGNLNNGNTLSLQITAKVNVVTSMNDYFNTAEIQTAHQFDPDSTPGNGLPEDDISTAYVSLKQADLELTKSVTPTSAAAGEQVTFTINVLNNGPGNATGVGVKDVIPVGYTLIPGSVSAGGTYQVATATLEWRNLVLPANSNIDLTFNAFVNPLGSYQNVAQVITSDLPDPDSVPNNNIASEDDQDDAEITFIGPSADLSLVKDVVTGNTSPVVGSQVSFELKITNDGPNNATGVQVADLLPSGFQYVNYSSSAGTYDNTTGIWNVGTVDVGVTESLIIDAKVLPAGDYKNIAQVSASNLPDPDSTPNNDDGDQSEDDEDNVVLTPIPPAADLSLTKTVSNATPLVGSLVTFTIITTNSGPQDAAQVQVTDLLPSGYTFATFSATSGTYDSTTGLWTLDILESSESETLQINAIVNPTGDYTNIAEVTNSDTPDPDSTPNNGVPTEDDYGTATTTPIPQSSDLSLVKTVNNATPLVGSVVTFEVVVTNNGPQDNFGVQVTDVLPSGYTFTGSTISTGTYNPVTGVWTVGNLVNGDSETLQIVAKVSPSGVYTNTAEVTAANLPDPDSTPNNGITTEDDYGEVTTIPVPTSADLSITKTVNNIAPLVGSQITFNIEVTNSGPQEANAVAITDLLPSGYTYVSYNATTGSYDSLTGVWTVGNMPVSDSYTLQITATVNASGNYTNSAEVTASSQPDPDSTPNNGVTTEDDYAEATTVPVPTSADLSLTKTVDNATPLVGSQVTFSLQLNNAGPQATDGVAVTDLLPSGYTYVSYTATAGSYNPATGLWTVGNMAIAATHTLQITAIVNATGNYVNVAEVTASSQPDPDSTPNNGVTTEDDYAEAATVPVPTSADLSLTKTVDNATPLVGSQVTFSLQLNNAGPQATDGVAVTDLLPSGYTYVSYTATAGSYNPATGLWTVGNMAIAATHTLQITATVNATGNYVNGAEVTASSQPDPDSTPNNGATAEDDYAEATTVPVPTSADLSLTKTVDNATPLVGSQVTFSLQLNNAGPQATDGVAVTDLLPSGYTYVSYTATAGDYNPATGLWTVGNMAIAATHTLQITAIVNATGNYTNNAEVTASSQPDPDSAPNNGVTTEDDYAEATTVPVPTSADLSLTKTVDNATPLVGSQVTFSLQLNNAGPQATDGVAVTDLLPSGYTYVSYTATAGSYNPATGLWTVGNMAIAATHTLQITAIVNATGNYVNVAEVTASSQPDPDSTPNNGVTTEDDYATATVTPNAQVADLSLTKTVDNTTPLVGSPVIFEVIVTNNGPQNTTGVEVTDLLPSGYTIANYSATKGTYNASTGKWIIGSLINGDSQALRITAVVNATGNYVNVAEVTASSLPDPNSTPDNGVPTENDYATATITPTAQSADLSLTKTVNNSNPLVGSLVTFEVIVTNNGPQDTSGVTVTDLLPSGYTYSNFTISTGTYNPTTGLWTVGNMINGKSETLQILAIVNPTGNYVNVAEVTASALPDPDSTPNNGVTSEDDYATATVTPNAQAADLSLTKTVNNLSPLIGTQVIFEIVVTNDGPQNTTGVEVTDLLSSGYTFSSYSATKGTYNKTTGKWNIGSLLNGDSQVLQITAVVNASGNYANVAEVTASNLPDPDSTPNNGIESEDDYATIGNRVVPTQQTADLSLTKTVNNPTPLIGTPVTFEIIITNKGPETTAGVEVTDLLPSGYTFSSFTATKGTYNNVTGKWTIGSLINGDSQTLQLTAIVNASGNYLNTSEVTASSLLDPNSTPNNGITTEDDYAEIATVPVVPMADLSLVKAIVGGNLSPIFGATVTFEITVTNSGPQTATGVQVKDLLPSGYEYIVYSSTAGQYFNSTGIWEVGTIPNGGSESLLIGAKINLTGDYQNIAEVYASNELDPDSTPNNNASGEDDISSVIVTPVPAVADLSLEKKVINNILTPAVGSQISFSITVTNSGPSNATGVTIKDVLPSGYDYIFYNSTSGPYNPTTGEWTPGIILPGNSHTLILNVFVKAPTGTTDEYLNIAEIMTADQHDPDSTPGNGVTTEDDYDSISVTPVIVMADLSIKKTALNQDAIHDVGSTVIFTVTVTNDGPGDASGVRVKDLLPPGFTYQTSSPTSGLYNYITGIWNVGNIPTGTDQSLDIYTTVNKPTGAAGEYTNITEVIASNLPDPDSTPNNGVTTEDDYDSLQIKIAVADLSLEKTASNKNANVNEVVTFTLQLNNDGPSTATGVAVEDLIPLGFKNISNINNGGIFSKDIIKWVDLTVPVGGITLTYEATVANPLGLENTDYVNIAQVTASNQFDPDSTPNNDNGDQSEDDEDSEFINVPSTDVAINKEVDKTEVPMDTQVTFTITAENRGNITATNVEVQDALPKGYSFVSSTVTSGAYNPKTGIWSIPSINTGAVQTLTLTVKVIDFNDYLNTAHLVKLDQIDTNSANNQDSATVSPNCLKIYNEFSPNDDGQNDYFYIDCIERYPDNQLEIFNRWGNLVYYKKGYDNTWDGKEENSAKTLPEGTYFYILDLGDGSKKTSGWLYLK</sequence>
<feature type="domain" description="DUF11" evidence="3">
    <location>
        <begin position="3787"/>
        <end position="3901"/>
    </location>
</feature>
<feature type="compositionally biased region" description="Polar residues" evidence="1">
    <location>
        <begin position="2306"/>
        <end position="2325"/>
    </location>
</feature>
<feature type="domain" description="DUF11" evidence="3">
    <location>
        <begin position="2993"/>
        <end position="3102"/>
    </location>
</feature>
<dbReference type="InterPro" id="IPR026341">
    <property type="entry name" value="T9SS_type_B"/>
</dbReference>
<evidence type="ECO:0000313" key="5">
    <source>
        <dbReference type="Proteomes" id="UP000319267"/>
    </source>
</evidence>
<feature type="region of interest" description="Disordered" evidence="1">
    <location>
        <begin position="2048"/>
        <end position="2070"/>
    </location>
</feature>
<feature type="domain" description="DUF11" evidence="3">
    <location>
        <begin position="1686"/>
        <end position="1802"/>
    </location>
</feature>
<dbReference type="InterPro" id="IPR013783">
    <property type="entry name" value="Ig-like_fold"/>
</dbReference>
<feature type="domain" description="DUF11" evidence="3">
    <location>
        <begin position="2473"/>
        <end position="2585"/>
    </location>
</feature>
<protein>
    <submittedName>
        <fullName evidence="4">Conserved repeat domain-containing protein/gliding motility-associated C-terminal domain-containing protein</fullName>
    </submittedName>
</protein>
<evidence type="ECO:0000256" key="2">
    <source>
        <dbReference type="SAM" id="SignalP"/>
    </source>
</evidence>
<dbReference type="Gene3D" id="2.60.40.1170">
    <property type="entry name" value="Mu homology domain, subdomain B"/>
    <property type="match status" value="2"/>
</dbReference>
<dbReference type="InterPro" id="IPR051172">
    <property type="entry name" value="Chlamydia_OmcB"/>
</dbReference>
<dbReference type="NCBIfam" id="TIGR04131">
    <property type="entry name" value="Bac_Flav_CTERM"/>
    <property type="match status" value="1"/>
</dbReference>
<feature type="region of interest" description="Disordered" evidence="1">
    <location>
        <begin position="1917"/>
        <end position="1943"/>
    </location>
</feature>
<feature type="region of interest" description="Disordered" evidence="1">
    <location>
        <begin position="2181"/>
        <end position="2201"/>
    </location>
</feature>
<gene>
    <name evidence="4" type="ORF">SAMN06265220_101890</name>
</gene>
<feature type="domain" description="DUF11" evidence="3">
    <location>
        <begin position="3653"/>
        <end position="3769"/>
    </location>
</feature>
<feature type="chain" id="PRO_5022231525" evidence="2">
    <location>
        <begin position="34"/>
        <end position="4126"/>
    </location>
</feature>
<organism evidence="4 5">
    <name type="scientific">Flavobacterium nitrogenifigens</name>
    <dbReference type="NCBI Taxonomy" id="1617283"/>
    <lineage>
        <taxon>Bacteria</taxon>
        <taxon>Pseudomonadati</taxon>
        <taxon>Bacteroidota</taxon>
        <taxon>Flavobacteriia</taxon>
        <taxon>Flavobacteriales</taxon>
        <taxon>Flavobacteriaceae</taxon>
        <taxon>Flavobacterium</taxon>
    </lineage>
</organism>
<proteinExistence type="predicted"/>